<gene>
    <name evidence="1" type="ORF">PSYMO_11485</name>
</gene>
<reference evidence="1 2" key="1">
    <citation type="journal article" date="2011" name="PLoS Pathog.">
        <title>Dynamic evolution of pathogenicity revealed by sequencing and comparative genomics of 19 Pseudomonas syringae isolates.</title>
        <authorList>
            <person name="Baltrus D.A."/>
            <person name="Nishimura M.T."/>
            <person name="Romanchuk A."/>
            <person name="Chang J.H."/>
            <person name="Mukhtar M.S."/>
            <person name="Cherkis K."/>
            <person name="Roach J."/>
            <person name="Grant S.R."/>
            <person name="Jones C.D."/>
            <person name="Dangl J.L."/>
        </authorList>
    </citation>
    <scope>NUCLEOTIDE SEQUENCE [LARGE SCALE GENOMIC DNA]</scope>
    <source>
        <strain evidence="1 2">301020</strain>
    </source>
</reference>
<dbReference type="Proteomes" id="UP000003465">
    <property type="component" value="Unassembled WGS sequence"/>
</dbReference>
<evidence type="ECO:0000313" key="2">
    <source>
        <dbReference type="Proteomes" id="UP000003465"/>
    </source>
</evidence>
<evidence type="ECO:0000313" key="1">
    <source>
        <dbReference type="EMBL" id="EGH22088.1"/>
    </source>
</evidence>
<organism evidence="1 2">
    <name type="scientific">Pseudomonas amygdali pv. mori str. 301020</name>
    <dbReference type="NCBI Taxonomy" id="629261"/>
    <lineage>
        <taxon>Bacteria</taxon>
        <taxon>Pseudomonadati</taxon>
        <taxon>Pseudomonadota</taxon>
        <taxon>Gammaproteobacteria</taxon>
        <taxon>Pseudomonadales</taxon>
        <taxon>Pseudomonadaceae</taxon>
        <taxon>Pseudomonas</taxon>
        <taxon>Pseudomonas amygdali</taxon>
    </lineage>
</organism>
<dbReference type="AlphaFoldDB" id="A0A656G8M3"/>
<proteinExistence type="predicted"/>
<dbReference type="EMBL" id="AEAG01000448">
    <property type="protein sequence ID" value="EGH22088.1"/>
    <property type="molecule type" value="Genomic_DNA"/>
</dbReference>
<name>A0A656G8M3_PSEA0</name>
<accession>A0A656G8M3</accession>
<protein>
    <submittedName>
        <fullName evidence="1">Uncharacterized protein</fullName>
    </submittedName>
</protein>
<comment type="caution">
    <text evidence="1">The sequence shown here is derived from an EMBL/GenBank/DDBJ whole genome shotgun (WGS) entry which is preliminary data.</text>
</comment>
<sequence length="93" mass="10180">MNEPDQGYIFNPADLVEYAMDKPIGAARAALAVALEKADVHVDIVIEALFENMELNQGFLKELSGALRKSPSKVLGGMPNRIKGRQLERDIGL</sequence>